<evidence type="ECO:0000313" key="2">
    <source>
        <dbReference type="EMBL" id="MCM2580537.1"/>
    </source>
</evidence>
<evidence type="ECO:0000313" key="3">
    <source>
        <dbReference type="Proteomes" id="UP001167160"/>
    </source>
</evidence>
<accession>A0ABT0XDD7</accession>
<gene>
    <name evidence="2" type="ORF">M1E25_24915</name>
</gene>
<protein>
    <submittedName>
        <fullName evidence="2">Uncharacterized protein</fullName>
    </submittedName>
</protein>
<feature type="region of interest" description="Disordered" evidence="1">
    <location>
        <begin position="75"/>
        <end position="107"/>
    </location>
</feature>
<name>A0ABT0XDD7_9ACTN</name>
<organism evidence="2 3">
    <name type="scientific">Streptomyces meridianus</name>
    <dbReference type="NCBI Taxonomy" id="2938945"/>
    <lineage>
        <taxon>Bacteria</taxon>
        <taxon>Bacillati</taxon>
        <taxon>Actinomycetota</taxon>
        <taxon>Actinomycetes</taxon>
        <taxon>Kitasatosporales</taxon>
        <taxon>Streptomycetaceae</taxon>
        <taxon>Streptomyces</taxon>
    </lineage>
</organism>
<dbReference type="Proteomes" id="UP001167160">
    <property type="component" value="Unassembled WGS sequence"/>
</dbReference>
<reference evidence="2" key="1">
    <citation type="journal article" date="2023" name="Int. J. Syst. Evol. Microbiol.">
        <title>Streptomyces meridianus sp. nov. isolated from brackish water of the Tagus estuary in Alcochete, Portugal.</title>
        <authorList>
            <person name="Santos J.D.N."/>
            <person name="Klimek D."/>
            <person name="Calusinska M."/>
            <person name="Lobo Da Cunha A."/>
            <person name="Catita J."/>
            <person name="Goncalves H."/>
            <person name="Gonzalez I."/>
            <person name="Reyes F."/>
            <person name="Lage O.M."/>
        </authorList>
    </citation>
    <scope>NUCLEOTIDE SEQUENCE</scope>
    <source>
        <strain evidence="2">MTZ3.1</strain>
    </source>
</reference>
<proteinExistence type="predicted"/>
<comment type="caution">
    <text evidence="2">The sequence shown here is derived from an EMBL/GenBank/DDBJ whole genome shotgun (WGS) entry which is preliminary data.</text>
</comment>
<sequence>MHFGYRSTKAEPLPEAVVELAACAVDSADVVLLCDHITVHDAPGDPRVAEGDSWIGAGSDRDVSDTVAVVLLPDQLRGDLYPPGDPKDDDGYVPPRTPRPGDRLRLG</sequence>
<evidence type="ECO:0000256" key="1">
    <source>
        <dbReference type="SAM" id="MobiDB-lite"/>
    </source>
</evidence>
<dbReference type="RefSeq" id="WP_251419472.1">
    <property type="nucleotide sequence ID" value="NZ_JAMQGM010000069.1"/>
</dbReference>
<dbReference type="EMBL" id="JAMQGM010000069">
    <property type="protein sequence ID" value="MCM2580537.1"/>
    <property type="molecule type" value="Genomic_DNA"/>
</dbReference>
<keyword evidence="3" id="KW-1185">Reference proteome</keyword>